<evidence type="ECO:0000313" key="3">
    <source>
        <dbReference type="Proteomes" id="UP000440004"/>
    </source>
</evidence>
<dbReference type="SUPFAM" id="SSF56601">
    <property type="entry name" value="beta-lactamase/transpeptidase-like"/>
    <property type="match status" value="1"/>
</dbReference>
<gene>
    <name evidence="2" type="ORF">GC105_10980</name>
</gene>
<name>A0A6A7KAC7_9FIRM</name>
<accession>A0A6A7KAC7</accession>
<dbReference type="EMBL" id="WHNX01000016">
    <property type="protein sequence ID" value="MPW26312.1"/>
    <property type="molecule type" value="Genomic_DNA"/>
</dbReference>
<dbReference type="AlphaFoldDB" id="A0A6A7KAC7"/>
<dbReference type="GO" id="GO:0005886">
    <property type="term" value="C:plasma membrane"/>
    <property type="evidence" value="ECO:0007669"/>
    <property type="project" value="TreeGrafter"/>
</dbReference>
<evidence type="ECO:0000259" key="1">
    <source>
        <dbReference type="Pfam" id="PF00905"/>
    </source>
</evidence>
<dbReference type="GO" id="GO:0008658">
    <property type="term" value="F:penicillin binding"/>
    <property type="evidence" value="ECO:0007669"/>
    <property type="project" value="InterPro"/>
</dbReference>
<comment type="caution">
    <text evidence="2">The sequence shown here is derived from an EMBL/GenBank/DDBJ whole genome shotgun (WGS) entry which is preliminary data.</text>
</comment>
<feature type="domain" description="Penicillin-binding protein transpeptidase" evidence="1">
    <location>
        <begin position="182"/>
        <end position="478"/>
    </location>
</feature>
<dbReference type="InterPro" id="IPR001460">
    <property type="entry name" value="PCN-bd_Tpept"/>
</dbReference>
<dbReference type="RefSeq" id="WP_152804700.1">
    <property type="nucleotide sequence ID" value="NZ_WHNX01000016.1"/>
</dbReference>
<dbReference type="InterPro" id="IPR012338">
    <property type="entry name" value="Beta-lactam/transpept-like"/>
</dbReference>
<proteinExistence type="predicted"/>
<dbReference type="InterPro" id="IPR050515">
    <property type="entry name" value="Beta-lactam/transpept"/>
</dbReference>
<reference evidence="2 3" key="1">
    <citation type="submission" date="2019-10" db="EMBL/GenBank/DDBJ databases">
        <title>Alkalibaculum tamaniensis sp.nov., a new alkaliphilic acetogen, isolated on methoxylated aromatics from a mud volcano.</title>
        <authorList>
            <person name="Khomyakova M.A."/>
            <person name="Merkel A.Y."/>
            <person name="Bonch-Osmolovskaya E.A."/>
            <person name="Slobodkin A.I."/>
        </authorList>
    </citation>
    <scope>NUCLEOTIDE SEQUENCE [LARGE SCALE GENOMIC DNA]</scope>
    <source>
        <strain evidence="2 3">M08DMB</strain>
    </source>
</reference>
<dbReference type="Proteomes" id="UP000440004">
    <property type="component" value="Unassembled WGS sequence"/>
</dbReference>
<evidence type="ECO:0000313" key="2">
    <source>
        <dbReference type="EMBL" id="MPW26312.1"/>
    </source>
</evidence>
<dbReference type="GO" id="GO:0071555">
    <property type="term" value="P:cell wall organization"/>
    <property type="evidence" value="ECO:0007669"/>
    <property type="project" value="TreeGrafter"/>
</dbReference>
<dbReference type="PANTHER" id="PTHR30627">
    <property type="entry name" value="PEPTIDOGLYCAN D,D-TRANSPEPTIDASE"/>
    <property type="match status" value="1"/>
</dbReference>
<organism evidence="2 3">
    <name type="scientific">Alkalibaculum sporogenes</name>
    <dbReference type="NCBI Taxonomy" id="2655001"/>
    <lineage>
        <taxon>Bacteria</taxon>
        <taxon>Bacillati</taxon>
        <taxon>Bacillota</taxon>
        <taxon>Clostridia</taxon>
        <taxon>Eubacteriales</taxon>
        <taxon>Eubacteriaceae</taxon>
        <taxon>Alkalibaculum</taxon>
    </lineage>
</organism>
<dbReference type="Gene3D" id="3.90.1310.10">
    <property type="entry name" value="Penicillin-binding protein 2a (Domain 2)"/>
    <property type="match status" value="1"/>
</dbReference>
<protein>
    <recommendedName>
        <fullName evidence="1">Penicillin-binding protein transpeptidase domain-containing protein</fullName>
    </recommendedName>
</protein>
<dbReference type="Pfam" id="PF00905">
    <property type="entry name" value="Transpeptidase"/>
    <property type="match status" value="1"/>
</dbReference>
<sequence length="489" mass="53776">MRKKRIVFVSMMFLVAFFSISLRTGYLLVNDNKVSIDRITNQVSSNSFLYYPRGEITDRNGIILSGKVVDKELPIKDYNAIIAKDVIGHLSTDEGNTTSKGIKGVSGLQQLYDTELNGGIPIKIAMYSDAKGENIFGESALVYGDHLNEGSSLVTTLDYHIQNLVETEISSINKQKGYPGIAVVVSDVASGDILAMASNGDETNKSLLSFQPGSVFKTLVIAKALEDEKIDIDTMFKCNGHIDIDGTTKHCSKSEGHGEISLKDAFAQSCNIVAYEVAMMLNQEDDNENIIYNDVLNLAKEFGFQDDTVKSMKEFPISYDYSYPSIPTRLYNKMDVFNLALGQGKVMASPLTMTKILATIANDGTLIEPRIVLSQTHPLGDQIIYETDRKQIFSKEVNDKLKILLEEVCKTGTGEENSLIDLGGLAGKSGTAQHISDRENHGWFAGYFPANEPKYAMTVLVEEGGTSSDTALPIFDKIAVEILKLYPEN</sequence>
<keyword evidence="3" id="KW-1185">Reference proteome</keyword>
<dbReference type="Gene3D" id="3.40.710.10">
    <property type="entry name" value="DD-peptidase/beta-lactamase superfamily"/>
    <property type="match status" value="1"/>
</dbReference>